<sequence>MMFRILLDAGAHVNPILRTSKNTFMTPLDCALQRGFRSTAKYLQLHGGVPANRLGEQRVQPVNSAQALQIRDDVTFWGDTSSDSERENGDAVKSGKRAHRKKLAHKYGRKKLLSQVAI</sequence>
<organism evidence="2 3">
    <name type="scientific">Rhamnusium bicolor</name>
    <dbReference type="NCBI Taxonomy" id="1586634"/>
    <lineage>
        <taxon>Eukaryota</taxon>
        <taxon>Metazoa</taxon>
        <taxon>Ecdysozoa</taxon>
        <taxon>Arthropoda</taxon>
        <taxon>Hexapoda</taxon>
        <taxon>Insecta</taxon>
        <taxon>Pterygota</taxon>
        <taxon>Neoptera</taxon>
        <taxon>Endopterygota</taxon>
        <taxon>Coleoptera</taxon>
        <taxon>Polyphaga</taxon>
        <taxon>Cucujiformia</taxon>
        <taxon>Chrysomeloidea</taxon>
        <taxon>Cerambycidae</taxon>
        <taxon>Lepturinae</taxon>
        <taxon>Rhagiini</taxon>
        <taxon>Rhamnusium</taxon>
    </lineage>
</organism>
<name>A0AAV8XWY0_9CUCU</name>
<comment type="caution">
    <text evidence="2">The sequence shown here is derived from an EMBL/GenBank/DDBJ whole genome shotgun (WGS) entry which is preliminary data.</text>
</comment>
<dbReference type="EMBL" id="JANEYF010002738">
    <property type="protein sequence ID" value="KAJ8942785.1"/>
    <property type="molecule type" value="Genomic_DNA"/>
</dbReference>
<reference evidence="2" key="1">
    <citation type="journal article" date="2023" name="Insect Mol. Biol.">
        <title>Genome sequencing provides insights into the evolution of gene families encoding plant cell wall-degrading enzymes in longhorned beetles.</title>
        <authorList>
            <person name="Shin N.R."/>
            <person name="Okamura Y."/>
            <person name="Kirsch R."/>
            <person name="Pauchet Y."/>
        </authorList>
    </citation>
    <scope>NUCLEOTIDE SEQUENCE</scope>
    <source>
        <strain evidence="2">RBIC_L_NR</strain>
    </source>
</reference>
<dbReference type="AlphaFoldDB" id="A0AAV8XWY0"/>
<evidence type="ECO:0000313" key="2">
    <source>
        <dbReference type="EMBL" id="KAJ8942785.1"/>
    </source>
</evidence>
<proteinExistence type="predicted"/>
<dbReference type="Proteomes" id="UP001162156">
    <property type="component" value="Unassembled WGS sequence"/>
</dbReference>
<gene>
    <name evidence="2" type="ORF">NQ314_009953</name>
</gene>
<feature type="compositionally biased region" description="Basic residues" evidence="1">
    <location>
        <begin position="94"/>
        <end position="104"/>
    </location>
</feature>
<feature type="region of interest" description="Disordered" evidence="1">
    <location>
        <begin position="79"/>
        <end position="104"/>
    </location>
</feature>
<evidence type="ECO:0000313" key="3">
    <source>
        <dbReference type="Proteomes" id="UP001162156"/>
    </source>
</evidence>
<evidence type="ECO:0008006" key="4">
    <source>
        <dbReference type="Google" id="ProtNLM"/>
    </source>
</evidence>
<evidence type="ECO:0000256" key="1">
    <source>
        <dbReference type="SAM" id="MobiDB-lite"/>
    </source>
</evidence>
<protein>
    <recommendedName>
        <fullName evidence="4">Ankyrin repeat protein</fullName>
    </recommendedName>
</protein>
<keyword evidence="3" id="KW-1185">Reference proteome</keyword>
<accession>A0AAV8XWY0</accession>